<feature type="domain" description="Histidine-specific methyltransferase SAM-dependent" evidence="3">
    <location>
        <begin position="9"/>
        <end position="305"/>
    </location>
</feature>
<accession>T0GH26</accession>
<dbReference type="InterPro" id="IPR029063">
    <property type="entry name" value="SAM-dependent_MTases_sf"/>
</dbReference>
<dbReference type="InterPro" id="IPR035094">
    <property type="entry name" value="EgtD"/>
</dbReference>
<reference evidence="4 5" key="1">
    <citation type="journal article" date="2013" name="Genome Announc.">
        <title>Draft Genome Sequence of a Hexachlorocyclohexane-Degrading Bacterium, Sphingobium baderi Strain LL03T.</title>
        <authorList>
            <person name="Kaur J."/>
            <person name="Verma H."/>
            <person name="Tripathi C."/>
            <person name="Khurana J.P."/>
            <person name="Lal R."/>
        </authorList>
    </citation>
    <scope>NUCLEOTIDE SEQUENCE [LARGE SCALE GENOMIC DNA]</scope>
    <source>
        <strain evidence="4 5">LL03</strain>
    </source>
</reference>
<dbReference type="InterPro" id="IPR017804">
    <property type="entry name" value="MeTrfase_EgtD-like"/>
</dbReference>
<dbReference type="GO" id="GO:0008168">
    <property type="term" value="F:methyltransferase activity"/>
    <property type="evidence" value="ECO:0007669"/>
    <property type="project" value="UniProtKB-KW"/>
</dbReference>
<protein>
    <recommendedName>
        <fullName evidence="3">Histidine-specific methyltransferase SAM-dependent domain-containing protein</fullName>
    </recommendedName>
</protein>
<keyword evidence="5" id="KW-1185">Reference proteome</keyword>
<dbReference type="PANTHER" id="PTHR43397">
    <property type="entry name" value="ERGOTHIONEINE BIOSYNTHESIS PROTEIN 1"/>
    <property type="match status" value="1"/>
</dbReference>
<dbReference type="InterPro" id="IPR019257">
    <property type="entry name" value="MeTrfase_dom"/>
</dbReference>
<organism evidence="4 5">
    <name type="scientific">Sphingobium baderi LL03</name>
    <dbReference type="NCBI Taxonomy" id="1114964"/>
    <lineage>
        <taxon>Bacteria</taxon>
        <taxon>Pseudomonadati</taxon>
        <taxon>Pseudomonadota</taxon>
        <taxon>Alphaproteobacteria</taxon>
        <taxon>Sphingomonadales</taxon>
        <taxon>Sphingomonadaceae</taxon>
        <taxon>Sphingobium</taxon>
    </lineage>
</organism>
<evidence type="ECO:0000256" key="1">
    <source>
        <dbReference type="ARBA" id="ARBA00022603"/>
    </source>
</evidence>
<dbReference type="Proteomes" id="UP000015524">
    <property type="component" value="Unassembled WGS sequence"/>
</dbReference>
<evidence type="ECO:0000259" key="3">
    <source>
        <dbReference type="Pfam" id="PF10017"/>
    </source>
</evidence>
<dbReference type="SUPFAM" id="SSF53335">
    <property type="entry name" value="S-adenosyl-L-methionine-dependent methyltransferases"/>
    <property type="match status" value="1"/>
</dbReference>
<dbReference type="PIRSF" id="PIRSF018005">
    <property type="entry name" value="UCP018005"/>
    <property type="match status" value="1"/>
</dbReference>
<dbReference type="AlphaFoldDB" id="T0GH26"/>
<evidence type="ECO:0000313" key="4">
    <source>
        <dbReference type="EMBL" id="EQA99981.1"/>
    </source>
</evidence>
<gene>
    <name evidence="4" type="ORF">L485_13790</name>
</gene>
<dbReference type="eggNOG" id="COG4301">
    <property type="taxonomic scope" value="Bacteria"/>
</dbReference>
<sequence>MADVASDFGEAVISGLSQPRRIIPARYLYDVRGSELFEQITRLPEYYPTRTETLLLKRHAADLGRLSGRGRPVVEFGAGSAAKTPLLLDATGATTYVPIDISKEFLEGAMARLAAARPALRIVPIAGDFTHPLKLPPLAGPLTGFFPGSTIGNFDHRSAVNLLRSLRQTLGPAASLVIGIDSRKNSRLLEAAYDDAAGITAAFNLNLLQRINRELDGTIPIDAFEHRAVWHDGLGRVEMHLVANRDVAFAAAGRRFSMGAGETIHTENSYKYTLEEARLLARASGWEPLAFWTDPDGLFGLHVWTAASDELQP</sequence>
<dbReference type="Pfam" id="PF10017">
    <property type="entry name" value="Methyltransf_33"/>
    <property type="match status" value="1"/>
</dbReference>
<dbReference type="EMBL" id="ATIB01000071">
    <property type="protein sequence ID" value="EQA99981.1"/>
    <property type="molecule type" value="Genomic_DNA"/>
</dbReference>
<keyword evidence="1" id="KW-0489">Methyltransferase</keyword>
<keyword evidence="2" id="KW-0808">Transferase</keyword>
<dbReference type="PATRIC" id="fig|1114964.3.peg.2702"/>
<evidence type="ECO:0000256" key="2">
    <source>
        <dbReference type="ARBA" id="ARBA00022679"/>
    </source>
</evidence>
<dbReference type="InterPro" id="IPR051128">
    <property type="entry name" value="EgtD_Methyltrsf_superfamily"/>
</dbReference>
<dbReference type="NCBIfam" id="TIGR03438">
    <property type="entry name" value="egtD_ergothio"/>
    <property type="match status" value="1"/>
</dbReference>
<dbReference type="PANTHER" id="PTHR43397:SF1">
    <property type="entry name" value="ERGOTHIONEINE BIOSYNTHESIS PROTEIN 1"/>
    <property type="match status" value="1"/>
</dbReference>
<proteinExistence type="predicted"/>
<dbReference type="Gene3D" id="3.40.50.150">
    <property type="entry name" value="Vaccinia Virus protein VP39"/>
    <property type="match status" value="1"/>
</dbReference>
<name>T0GH26_9SPHN</name>
<evidence type="ECO:0000313" key="5">
    <source>
        <dbReference type="Proteomes" id="UP000015524"/>
    </source>
</evidence>
<dbReference type="GO" id="GO:0032259">
    <property type="term" value="P:methylation"/>
    <property type="evidence" value="ECO:0007669"/>
    <property type="project" value="UniProtKB-KW"/>
</dbReference>
<comment type="caution">
    <text evidence="4">The sequence shown here is derived from an EMBL/GenBank/DDBJ whole genome shotgun (WGS) entry which is preliminary data.</text>
</comment>